<dbReference type="Proteomes" id="UP001162891">
    <property type="component" value="Chromosome"/>
</dbReference>
<accession>A0ABM7WP14</accession>
<dbReference type="RefSeq" id="WP_248357606.1">
    <property type="nucleotide sequence ID" value="NZ_AP025591.1"/>
</dbReference>
<reference evidence="3" key="1">
    <citation type="journal article" date="2022" name="Int. J. Syst. Evol. Microbiol.">
        <title>Anaeromyxobacter oryzae sp. nov., Anaeromyxobacter diazotrophicus sp. nov. and Anaeromyxobacter paludicola sp. nov., isolated from paddy soils.</title>
        <authorList>
            <person name="Itoh H."/>
            <person name="Xu Z."/>
            <person name="Mise K."/>
            <person name="Masuda Y."/>
            <person name="Ushijima N."/>
            <person name="Hayakawa C."/>
            <person name="Shiratori Y."/>
            <person name="Senoo K."/>
        </authorList>
    </citation>
    <scope>NUCLEOTIDE SEQUENCE [LARGE SCALE GENOMIC DNA]</scope>
    <source>
        <strain evidence="3">Red232</strain>
    </source>
</reference>
<evidence type="ECO:0000313" key="2">
    <source>
        <dbReference type="EMBL" id="BDG01213.1"/>
    </source>
</evidence>
<keyword evidence="3" id="KW-1185">Reference proteome</keyword>
<evidence type="ECO:0000313" key="3">
    <source>
        <dbReference type="Proteomes" id="UP001162891"/>
    </source>
</evidence>
<protein>
    <recommendedName>
        <fullName evidence="1">Putative Flp pilus-assembly TadG-like N-terminal domain-containing protein</fullName>
    </recommendedName>
</protein>
<sequence>MRSGEHGSTGVVVAIVLVLLCGFVALSLDVGHLLAVRGELQNGADAAALAGAKRLNGTNDNFELAGARADAENYARAHPTDRYDVEPRTVELGAWVEPGHTCGEVGGIQAGATNPDGYRFCAISGTTAADAANINAVRVVAARVGAAGGAGGGEVPVVFGRLVGNSGTQEVDAEAIALSGGPCSQQSCDLPFVLRKGCIFANNQLRCGSRYFIGLSPQPEDTAGITSLNGVDAANGSLACDILRDGAQCAKRGEMINNQDGQDGMTTHCDKICPYGKGPRNVCEEIRWKADTGNGASSTCDGSLAVNADGVPLWLGQVPIVVYPGESETTCGGADHYNQSAEIVTWATVGVVSARCEPFNILPPNRVPMTKICDDEQLRLDPASKGGFCIAIQLFCDQEDPKATSVGCLWAGTSPYALRLVR</sequence>
<feature type="domain" description="Putative Flp pilus-assembly TadG-like N-terminal" evidence="1">
    <location>
        <begin position="7"/>
        <end position="53"/>
    </location>
</feature>
<gene>
    <name evidence="2" type="ORF">AMOR_02090</name>
</gene>
<name>A0ABM7WP14_9BACT</name>
<dbReference type="Pfam" id="PF13400">
    <property type="entry name" value="Tad"/>
    <property type="match status" value="1"/>
</dbReference>
<proteinExistence type="predicted"/>
<organism evidence="2 3">
    <name type="scientific">Anaeromyxobacter oryzae</name>
    <dbReference type="NCBI Taxonomy" id="2918170"/>
    <lineage>
        <taxon>Bacteria</taxon>
        <taxon>Pseudomonadati</taxon>
        <taxon>Myxococcota</taxon>
        <taxon>Myxococcia</taxon>
        <taxon>Myxococcales</taxon>
        <taxon>Cystobacterineae</taxon>
        <taxon>Anaeromyxobacteraceae</taxon>
        <taxon>Anaeromyxobacter</taxon>
    </lineage>
</organism>
<dbReference type="InterPro" id="IPR028087">
    <property type="entry name" value="Tad_N"/>
</dbReference>
<evidence type="ECO:0000259" key="1">
    <source>
        <dbReference type="Pfam" id="PF13400"/>
    </source>
</evidence>
<dbReference type="EMBL" id="AP025591">
    <property type="protein sequence ID" value="BDG01213.1"/>
    <property type="molecule type" value="Genomic_DNA"/>
</dbReference>